<name>A0AAD7NRN5_9AGAR</name>
<evidence type="ECO:0000313" key="1">
    <source>
        <dbReference type="EMBL" id="KAJ7772311.1"/>
    </source>
</evidence>
<dbReference type="EMBL" id="JARKIB010000014">
    <property type="protein sequence ID" value="KAJ7772311.1"/>
    <property type="molecule type" value="Genomic_DNA"/>
</dbReference>
<reference evidence="1" key="1">
    <citation type="submission" date="2023-03" db="EMBL/GenBank/DDBJ databases">
        <title>Massive genome expansion in bonnet fungi (Mycena s.s.) driven by repeated elements and novel gene families across ecological guilds.</title>
        <authorList>
            <consortium name="Lawrence Berkeley National Laboratory"/>
            <person name="Harder C.B."/>
            <person name="Miyauchi S."/>
            <person name="Viragh M."/>
            <person name="Kuo A."/>
            <person name="Thoen E."/>
            <person name="Andreopoulos B."/>
            <person name="Lu D."/>
            <person name="Skrede I."/>
            <person name="Drula E."/>
            <person name="Henrissat B."/>
            <person name="Morin E."/>
            <person name="Kohler A."/>
            <person name="Barry K."/>
            <person name="LaButti K."/>
            <person name="Morin E."/>
            <person name="Salamov A."/>
            <person name="Lipzen A."/>
            <person name="Mereny Z."/>
            <person name="Hegedus B."/>
            <person name="Baldrian P."/>
            <person name="Stursova M."/>
            <person name="Weitz H."/>
            <person name="Taylor A."/>
            <person name="Grigoriev I.V."/>
            <person name="Nagy L.G."/>
            <person name="Martin F."/>
            <person name="Kauserud H."/>
        </authorList>
    </citation>
    <scope>NUCLEOTIDE SEQUENCE</scope>
    <source>
        <strain evidence="1">CBHHK182m</strain>
    </source>
</reference>
<accession>A0AAD7NRN5</accession>
<keyword evidence="2" id="KW-1185">Reference proteome</keyword>
<gene>
    <name evidence="1" type="ORF">B0H16DRAFT_1451388</name>
</gene>
<evidence type="ECO:0000313" key="2">
    <source>
        <dbReference type="Proteomes" id="UP001215598"/>
    </source>
</evidence>
<protein>
    <submittedName>
        <fullName evidence="1">Uncharacterized protein</fullName>
    </submittedName>
</protein>
<organism evidence="1 2">
    <name type="scientific">Mycena metata</name>
    <dbReference type="NCBI Taxonomy" id="1033252"/>
    <lineage>
        <taxon>Eukaryota</taxon>
        <taxon>Fungi</taxon>
        <taxon>Dikarya</taxon>
        <taxon>Basidiomycota</taxon>
        <taxon>Agaricomycotina</taxon>
        <taxon>Agaricomycetes</taxon>
        <taxon>Agaricomycetidae</taxon>
        <taxon>Agaricales</taxon>
        <taxon>Marasmiineae</taxon>
        <taxon>Mycenaceae</taxon>
        <taxon>Mycena</taxon>
    </lineage>
</organism>
<proteinExistence type="predicted"/>
<comment type="caution">
    <text evidence="1">The sequence shown here is derived from an EMBL/GenBank/DDBJ whole genome shotgun (WGS) entry which is preliminary data.</text>
</comment>
<dbReference type="AlphaFoldDB" id="A0AAD7NRN5"/>
<sequence>MESRLESRDLTLAPCNCRDSVSKAPWALSPLRCHFHQFTVSFSGFRRKSVANAPGNGPNADTSRVVLSNGPKLKLPFSAYFTSELLYQVVGRQRPTDRDKAVAYFLGNRGTIEESSEILCTHTVMGDVLATNPTVTVTNEKIGNATGPPLPVTVASLQLGTVSGFADSQGQQTLSSG</sequence>
<dbReference type="Proteomes" id="UP001215598">
    <property type="component" value="Unassembled WGS sequence"/>
</dbReference>